<keyword evidence="7" id="KW-0862">Zinc</keyword>
<dbReference type="SUPFAM" id="SSF52540">
    <property type="entry name" value="P-loop containing nucleoside triphosphate hydrolases"/>
    <property type="match status" value="2"/>
</dbReference>
<dbReference type="InterPro" id="IPR038718">
    <property type="entry name" value="SNF2-like_sf"/>
</dbReference>
<evidence type="ECO:0000256" key="7">
    <source>
        <dbReference type="ARBA" id="ARBA00022833"/>
    </source>
</evidence>
<dbReference type="SUPFAM" id="SSF57850">
    <property type="entry name" value="RING/U-box"/>
    <property type="match status" value="1"/>
</dbReference>
<dbReference type="InterPro" id="IPR014001">
    <property type="entry name" value="Helicase_ATP-bd"/>
</dbReference>
<dbReference type="SMART" id="SM00490">
    <property type="entry name" value="HELICc"/>
    <property type="match status" value="1"/>
</dbReference>
<dbReference type="GO" id="GO:0008094">
    <property type="term" value="F:ATP-dependent activity, acting on DNA"/>
    <property type="evidence" value="ECO:0007669"/>
    <property type="project" value="TreeGrafter"/>
</dbReference>
<dbReference type="Pfam" id="PF00097">
    <property type="entry name" value="zf-C3HC4"/>
    <property type="match status" value="1"/>
</dbReference>
<dbReference type="GO" id="GO:0008270">
    <property type="term" value="F:zinc ion binding"/>
    <property type="evidence" value="ECO:0007669"/>
    <property type="project" value="UniProtKB-KW"/>
</dbReference>
<accession>A0AAW0S2K4</accession>
<evidence type="ECO:0000256" key="3">
    <source>
        <dbReference type="ARBA" id="ARBA00022741"/>
    </source>
</evidence>
<evidence type="ECO:0000259" key="11">
    <source>
        <dbReference type="PROSITE" id="PS50089"/>
    </source>
</evidence>
<feature type="domain" description="Helicase ATP-binding" evidence="12">
    <location>
        <begin position="414"/>
        <end position="604"/>
    </location>
</feature>
<feature type="domain" description="RING-type" evidence="11">
    <location>
        <begin position="760"/>
        <end position="812"/>
    </location>
</feature>
<evidence type="ECO:0000256" key="2">
    <source>
        <dbReference type="ARBA" id="ARBA00022723"/>
    </source>
</evidence>
<feature type="region of interest" description="Disordered" evidence="10">
    <location>
        <begin position="834"/>
        <end position="889"/>
    </location>
</feature>
<dbReference type="PANTHER" id="PTHR45626:SF16">
    <property type="entry name" value="ATP-DEPENDENT HELICASE ULS1"/>
    <property type="match status" value="1"/>
</dbReference>
<dbReference type="Gene3D" id="3.40.50.300">
    <property type="entry name" value="P-loop containing nucleotide triphosphate hydrolases"/>
    <property type="match status" value="2"/>
</dbReference>
<feature type="compositionally biased region" description="Acidic residues" evidence="10">
    <location>
        <begin position="840"/>
        <end position="889"/>
    </location>
</feature>
<feature type="region of interest" description="Disordered" evidence="10">
    <location>
        <begin position="171"/>
        <end position="250"/>
    </location>
</feature>
<name>A0AAW0S2K4_9HYPO</name>
<feature type="domain" description="Helicase C-terminal" evidence="13">
    <location>
        <begin position="1035"/>
        <end position="1194"/>
    </location>
</feature>
<dbReference type="Proteomes" id="UP001397290">
    <property type="component" value="Unassembled WGS sequence"/>
</dbReference>
<keyword evidence="2" id="KW-0479">Metal-binding</keyword>
<evidence type="ECO:0000256" key="10">
    <source>
        <dbReference type="SAM" id="MobiDB-lite"/>
    </source>
</evidence>
<dbReference type="GO" id="GO:0005524">
    <property type="term" value="F:ATP binding"/>
    <property type="evidence" value="ECO:0007669"/>
    <property type="project" value="UniProtKB-KW"/>
</dbReference>
<evidence type="ECO:0000313" key="15">
    <source>
        <dbReference type="Proteomes" id="UP001397290"/>
    </source>
</evidence>
<dbReference type="EMBL" id="JAAHCF010000093">
    <property type="protein sequence ID" value="KAK8148366.1"/>
    <property type="molecule type" value="Genomic_DNA"/>
</dbReference>
<keyword evidence="8" id="KW-0067">ATP-binding</keyword>
<feature type="compositionally biased region" description="Basic and acidic residues" evidence="10">
    <location>
        <begin position="933"/>
        <end position="959"/>
    </location>
</feature>
<keyword evidence="5" id="KW-0378">Hydrolase</keyword>
<evidence type="ECO:0000256" key="1">
    <source>
        <dbReference type="ARBA" id="ARBA00007025"/>
    </source>
</evidence>
<organism evidence="14 15">
    <name type="scientific">Beauveria asiatica</name>
    <dbReference type="NCBI Taxonomy" id="1069075"/>
    <lineage>
        <taxon>Eukaryota</taxon>
        <taxon>Fungi</taxon>
        <taxon>Dikarya</taxon>
        <taxon>Ascomycota</taxon>
        <taxon>Pezizomycotina</taxon>
        <taxon>Sordariomycetes</taxon>
        <taxon>Hypocreomycetidae</taxon>
        <taxon>Hypocreales</taxon>
        <taxon>Cordycipitaceae</taxon>
        <taxon>Beauveria</taxon>
    </lineage>
</organism>
<dbReference type="GO" id="GO:0016787">
    <property type="term" value="F:hydrolase activity"/>
    <property type="evidence" value="ECO:0007669"/>
    <property type="project" value="UniProtKB-KW"/>
</dbReference>
<feature type="compositionally biased region" description="Basic residues" evidence="10">
    <location>
        <begin position="960"/>
        <end position="983"/>
    </location>
</feature>
<dbReference type="GO" id="GO:0005634">
    <property type="term" value="C:nucleus"/>
    <property type="evidence" value="ECO:0007669"/>
    <property type="project" value="TreeGrafter"/>
</dbReference>
<dbReference type="GO" id="GO:0000724">
    <property type="term" value="P:double-strand break repair via homologous recombination"/>
    <property type="evidence" value="ECO:0007669"/>
    <property type="project" value="TreeGrafter"/>
</dbReference>
<evidence type="ECO:0008006" key="16">
    <source>
        <dbReference type="Google" id="ProtNLM"/>
    </source>
</evidence>
<evidence type="ECO:0000256" key="4">
    <source>
        <dbReference type="ARBA" id="ARBA00022771"/>
    </source>
</evidence>
<evidence type="ECO:0000256" key="9">
    <source>
        <dbReference type="PROSITE-ProRule" id="PRU00175"/>
    </source>
</evidence>
<dbReference type="InterPro" id="IPR000330">
    <property type="entry name" value="SNF2_N"/>
</dbReference>
<dbReference type="Pfam" id="PF00176">
    <property type="entry name" value="SNF2-rel_dom"/>
    <property type="match status" value="1"/>
</dbReference>
<dbReference type="InterPro" id="IPR049730">
    <property type="entry name" value="SNF2/RAD54-like_C"/>
</dbReference>
<dbReference type="PANTHER" id="PTHR45626">
    <property type="entry name" value="TRANSCRIPTION TERMINATION FACTOR 2-RELATED"/>
    <property type="match status" value="1"/>
</dbReference>
<sequence length="1208" mass="135055">MATPRRSQEVTTLREEIGFQRAILASLAEAQDADSKRARISARREIQLLTERLQAIEGTPSQAVPSSQGSQSEAVKTERSSQPPRLPATPINLPTRKRDFGHRGSPTSPGLHPKSQKTTPMSVARGKPPKSSLDDLIDSDDLEVIDLTGDDIADTTGYIAAQIRQEKLAAQSQRDRGFAKSLQQPRAAANGSRDPQSDPLQRLMQTARTNGAPRSGFQDSSELKVEYPGQDSKSNIAAAPSASASHLDQVRSQNDALIHSVRMAEQYRLQSHSLPGAFPGSDMFNPYSQHGPSVAQPPPHVLGSTTWPGMPITPGMPVVPGMGVTSTMDVINRTKDLSYSNAAAGFGFPPVADRMRYFLDLTQPEKMSDKELEELLQNIRPDEEIPLGERNDTVEGLKVNIYHHQQLALKWMQAMEDGSNKGGILADDMGLGKTISALALMVTRRATSRPKTNLIIGPLSLIRQWEEEICTKVSASHKMSVFVYHGKKATTDELLTYDVVLTTYGTIAAELKRLDTFVKENAAAEREADYNSTEVARKFPLLHPTKAKYHRIILDEAQCIKNKETQTAKACHRLRANFRWCLTGTPMMNGVLELYSLLAFLRIRPYCAWDRFRQQFGVLFGKKGDEKSVAMSKLRALLKAIMLRRKKNSMLDGKPILELPTKTETVVYAELSADERDYYNQLEKKAQVQFSKYLREGSVGRNYSNILVLLLRLRQACCHPHLNLDVTDSAPVTENEVLDLIKELQPGIVARIKAAESFECPICYDAVPSPQFFIPCGHDSCSQCLSRLADNATSQNIQEGHESDKCKCPVCRGQFNPKQCFTLEAFRKVHMPEALKAEEKDESEEESEDESDEDESDEDESDEDESDEDESDEDAIEETDASNDDIYSDDAVDAKGNLANFVVDDHFFSDSDDDTDTKPDVAKIKAEGASADPKVKSEKVESGRVKSEEDEHEKEELRKAKIKQGKRVRLPKAKKPKNNKSKGKTKDENEKVIKLDIKPSMLKELRVEARKSREAYRKYMAYLRQTWLPAAKVSECIRLLEEADAAGRKSIVFSQWTLLLDLIEVGLHHAGFPKEPKRYDGGMSGEERNAVAKAFQNPARKDVTVMLVSLRAGNAGLNLTQATRVIIMDPFWNPYIEMQAVDRAYRIGQKQPVEVFRILTKETVEDRIVELKEKKQAMVEAALDEAESAKIGRLGVSELKFLFNRRDE</sequence>
<dbReference type="AlphaFoldDB" id="A0AAW0S2K4"/>
<evidence type="ECO:0000259" key="13">
    <source>
        <dbReference type="PROSITE" id="PS51194"/>
    </source>
</evidence>
<dbReference type="InterPro" id="IPR001841">
    <property type="entry name" value="Znf_RING"/>
</dbReference>
<evidence type="ECO:0000313" key="14">
    <source>
        <dbReference type="EMBL" id="KAK8148366.1"/>
    </source>
</evidence>
<keyword evidence="3" id="KW-0547">Nucleotide-binding</keyword>
<keyword evidence="6" id="KW-0347">Helicase</keyword>
<dbReference type="InterPro" id="IPR018957">
    <property type="entry name" value="Znf_C3HC4_RING-type"/>
</dbReference>
<dbReference type="SMART" id="SM00487">
    <property type="entry name" value="DEXDc"/>
    <property type="match status" value="1"/>
</dbReference>
<feature type="region of interest" description="Disordered" evidence="10">
    <location>
        <begin position="924"/>
        <end position="989"/>
    </location>
</feature>
<protein>
    <recommendedName>
        <fullName evidence="16">SWI/SNF family DNA-dependent ATPase Ris1</fullName>
    </recommendedName>
</protein>
<dbReference type="InterPro" id="IPR001650">
    <property type="entry name" value="Helicase_C-like"/>
</dbReference>
<evidence type="ECO:0000256" key="8">
    <source>
        <dbReference type="ARBA" id="ARBA00022840"/>
    </source>
</evidence>
<feature type="region of interest" description="Disordered" evidence="10">
    <location>
        <begin position="53"/>
        <end position="136"/>
    </location>
</feature>
<comment type="similarity">
    <text evidence="1">Belongs to the SNF2/RAD54 helicase family.</text>
</comment>
<dbReference type="Gene3D" id="3.30.40.10">
    <property type="entry name" value="Zinc/RING finger domain, C3HC4 (zinc finger)"/>
    <property type="match status" value="1"/>
</dbReference>
<dbReference type="CDD" id="cd16449">
    <property type="entry name" value="RING-HC"/>
    <property type="match status" value="1"/>
</dbReference>
<dbReference type="Gene3D" id="3.40.50.10810">
    <property type="entry name" value="Tandem AAA-ATPase domain"/>
    <property type="match status" value="1"/>
</dbReference>
<evidence type="ECO:0000259" key="12">
    <source>
        <dbReference type="PROSITE" id="PS51192"/>
    </source>
</evidence>
<dbReference type="PROSITE" id="PS51194">
    <property type="entry name" value="HELICASE_CTER"/>
    <property type="match status" value="1"/>
</dbReference>
<comment type="caution">
    <text evidence="14">The sequence shown here is derived from an EMBL/GenBank/DDBJ whole genome shotgun (WGS) entry which is preliminary data.</text>
</comment>
<dbReference type="CDD" id="cd18008">
    <property type="entry name" value="DEXDc_SHPRH-like"/>
    <property type="match status" value="1"/>
</dbReference>
<dbReference type="SMART" id="SM00184">
    <property type="entry name" value="RING"/>
    <property type="match status" value="1"/>
</dbReference>
<dbReference type="GO" id="GO:0005737">
    <property type="term" value="C:cytoplasm"/>
    <property type="evidence" value="ECO:0007669"/>
    <property type="project" value="TreeGrafter"/>
</dbReference>
<dbReference type="PROSITE" id="PS51192">
    <property type="entry name" value="HELICASE_ATP_BIND_1"/>
    <property type="match status" value="1"/>
</dbReference>
<feature type="compositionally biased region" description="Polar residues" evidence="10">
    <location>
        <begin position="59"/>
        <end position="74"/>
    </location>
</feature>
<reference evidence="14 15" key="1">
    <citation type="submission" date="2020-02" db="EMBL/GenBank/DDBJ databases">
        <title>Comparative genomics of the hypocrealean fungal genus Beauvera.</title>
        <authorList>
            <person name="Showalter D.N."/>
            <person name="Bushley K.E."/>
            <person name="Rehner S.A."/>
        </authorList>
    </citation>
    <scope>NUCLEOTIDE SEQUENCE [LARGE SCALE GENOMIC DNA]</scope>
    <source>
        <strain evidence="14 15">ARSEF4384</strain>
    </source>
</reference>
<keyword evidence="4 9" id="KW-0863">Zinc-finger</keyword>
<evidence type="ECO:0000256" key="6">
    <source>
        <dbReference type="ARBA" id="ARBA00022806"/>
    </source>
</evidence>
<gene>
    <name evidence="14" type="ORF">G3M48_010343</name>
</gene>
<feature type="compositionally biased region" description="Low complexity" evidence="10">
    <location>
        <begin position="232"/>
        <end position="245"/>
    </location>
</feature>
<dbReference type="GO" id="GO:0004386">
    <property type="term" value="F:helicase activity"/>
    <property type="evidence" value="ECO:0007669"/>
    <property type="project" value="UniProtKB-KW"/>
</dbReference>
<dbReference type="CDD" id="cd18793">
    <property type="entry name" value="SF2_C_SNF"/>
    <property type="match status" value="1"/>
</dbReference>
<keyword evidence="15" id="KW-1185">Reference proteome</keyword>
<dbReference type="InterPro" id="IPR013083">
    <property type="entry name" value="Znf_RING/FYVE/PHD"/>
</dbReference>
<proteinExistence type="inferred from homology"/>
<dbReference type="PROSITE" id="PS50089">
    <property type="entry name" value="ZF_RING_2"/>
    <property type="match status" value="1"/>
</dbReference>
<dbReference type="InterPro" id="IPR027417">
    <property type="entry name" value="P-loop_NTPase"/>
</dbReference>
<dbReference type="Pfam" id="PF00271">
    <property type="entry name" value="Helicase_C"/>
    <property type="match status" value="1"/>
</dbReference>
<evidence type="ECO:0000256" key="5">
    <source>
        <dbReference type="ARBA" id="ARBA00022801"/>
    </source>
</evidence>
<dbReference type="InterPro" id="IPR050628">
    <property type="entry name" value="SNF2_RAD54_helicase_TF"/>
</dbReference>